<reference evidence="2" key="1">
    <citation type="submission" date="2021-03" db="EMBL/GenBank/DDBJ databases">
        <title>Draft genome sequence of rust myrtle Austropuccinia psidii MF-1, a brazilian biotype.</title>
        <authorList>
            <person name="Quecine M.C."/>
            <person name="Pachon D.M.R."/>
            <person name="Bonatelli M.L."/>
            <person name="Correr F.H."/>
            <person name="Franceschini L.M."/>
            <person name="Leite T.F."/>
            <person name="Margarido G.R.A."/>
            <person name="Almeida C.A."/>
            <person name="Ferrarezi J.A."/>
            <person name="Labate C.A."/>
        </authorList>
    </citation>
    <scope>NUCLEOTIDE SEQUENCE</scope>
    <source>
        <strain evidence="2">MF-1</strain>
    </source>
</reference>
<dbReference type="AlphaFoldDB" id="A0A9Q3FER0"/>
<keyword evidence="3" id="KW-1185">Reference proteome</keyword>
<proteinExistence type="predicted"/>
<organism evidence="2 3">
    <name type="scientific">Austropuccinia psidii MF-1</name>
    <dbReference type="NCBI Taxonomy" id="1389203"/>
    <lineage>
        <taxon>Eukaryota</taxon>
        <taxon>Fungi</taxon>
        <taxon>Dikarya</taxon>
        <taxon>Basidiomycota</taxon>
        <taxon>Pucciniomycotina</taxon>
        <taxon>Pucciniomycetes</taxon>
        <taxon>Pucciniales</taxon>
        <taxon>Sphaerophragmiaceae</taxon>
        <taxon>Austropuccinia</taxon>
    </lineage>
</organism>
<evidence type="ECO:0000259" key="1">
    <source>
        <dbReference type="Pfam" id="PF17919"/>
    </source>
</evidence>
<evidence type="ECO:0000313" key="2">
    <source>
        <dbReference type="EMBL" id="MBW0538951.1"/>
    </source>
</evidence>
<evidence type="ECO:0000313" key="3">
    <source>
        <dbReference type="Proteomes" id="UP000765509"/>
    </source>
</evidence>
<dbReference type="InterPro" id="IPR043502">
    <property type="entry name" value="DNA/RNA_pol_sf"/>
</dbReference>
<dbReference type="InterPro" id="IPR041577">
    <property type="entry name" value="RT_RNaseH_2"/>
</dbReference>
<dbReference type="OrthoDB" id="1714528at2759"/>
<gene>
    <name evidence="2" type="ORF">O181_078666</name>
</gene>
<feature type="domain" description="Reverse transcriptase/retrotransposon-derived protein RNase H-like" evidence="1">
    <location>
        <begin position="2"/>
        <end position="98"/>
    </location>
</feature>
<dbReference type="PANTHER" id="PTHR34072">
    <property type="entry name" value="ENZYMATIC POLYPROTEIN-RELATED"/>
    <property type="match status" value="1"/>
</dbReference>
<dbReference type="Pfam" id="PF17919">
    <property type="entry name" value="RT_RNaseH_2"/>
    <property type="match status" value="1"/>
</dbReference>
<comment type="caution">
    <text evidence="2">The sequence shown here is derived from an EMBL/GenBank/DDBJ whole genome shotgun (WGS) entry which is preliminary data.</text>
</comment>
<name>A0A9Q3FER0_9BASI</name>
<dbReference type="Proteomes" id="UP000765509">
    <property type="component" value="Unassembled WGS sequence"/>
</dbReference>
<protein>
    <recommendedName>
        <fullName evidence="1">Reverse transcriptase/retrotransposon-derived protein RNase H-like domain-containing protein</fullName>
    </recommendedName>
</protein>
<dbReference type="SUPFAM" id="SSF56672">
    <property type="entry name" value="DNA/RNA polymerases"/>
    <property type="match status" value="1"/>
</dbReference>
<sequence>MTRERIKAYEKTRKALTEASLLLIPDWNIPFKMYIDTCGDGLGAAIHQVKIINDKPTEGPFCYISRQIKPTEARYGAGQMECLCLIWALVKLHYYLDGIVF</sequence>
<accession>A0A9Q3FER0</accession>
<dbReference type="EMBL" id="AVOT02043533">
    <property type="protein sequence ID" value="MBW0538951.1"/>
    <property type="molecule type" value="Genomic_DNA"/>
</dbReference>